<dbReference type="InterPro" id="IPR000182">
    <property type="entry name" value="GNAT_dom"/>
</dbReference>
<dbReference type="OrthoDB" id="1912023at2759"/>
<dbReference type="GO" id="GO:0008080">
    <property type="term" value="F:N-acetyltransferase activity"/>
    <property type="evidence" value="ECO:0007669"/>
    <property type="project" value="TreeGrafter"/>
</dbReference>
<evidence type="ECO:0000259" key="1">
    <source>
        <dbReference type="PROSITE" id="PS51186"/>
    </source>
</evidence>
<gene>
    <name evidence="2" type="ORF">Tsubulata_001357</name>
</gene>
<dbReference type="PROSITE" id="PS51186">
    <property type="entry name" value="GNAT"/>
    <property type="match status" value="1"/>
</dbReference>
<dbReference type="InterPro" id="IPR051556">
    <property type="entry name" value="N-term/lysine_N-AcTrnsfr"/>
</dbReference>
<name>A0A9Q0FJL9_9ROSI</name>
<dbReference type="InterPro" id="IPR016181">
    <property type="entry name" value="Acyl_CoA_acyltransferase"/>
</dbReference>
<dbReference type="AlphaFoldDB" id="A0A9Q0FJL9"/>
<proteinExistence type="predicted"/>
<feature type="domain" description="N-acetyltransferase" evidence="1">
    <location>
        <begin position="136"/>
        <end position="271"/>
    </location>
</feature>
<reference evidence="2" key="1">
    <citation type="submission" date="2022-02" db="EMBL/GenBank/DDBJ databases">
        <authorList>
            <person name="Henning P.M."/>
            <person name="McCubbin A.G."/>
            <person name="Shore J.S."/>
        </authorList>
    </citation>
    <scope>NUCLEOTIDE SEQUENCE</scope>
    <source>
        <strain evidence="2">F60SS</strain>
        <tissue evidence="2">Leaves</tissue>
    </source>
</reference>
<dbReference type="Proteomes" id="UP001141552">
    <property type="component" value="Unassembled WGS sequence"/>
</dbReference>
<dbReference type="Pfam" id="PF00583">
    <property type="entry name" value="Acetyltransf_1"/>
    <property type="match status" value="1"/>
</dbReference>
<organism evidence="2 3">
    <name type="scientific">Turnera subulata</name>
    <dbReference type="NCBI Taxonomy" id="218843"/>
    <lineage>
        <taxon>Eukaryota</taxon>
        <taxon>Viridiplantae</taxon>
        <taxon>Streptophyta</taxon>
        <taxon>Embryophyta</taxon>
        <taxon>Tracheophyta</taxon>
        <taxon>Spermatophyta</taxon>
        <taxon>Magnoliopsida</taxon>
        <taxon>eudicotyledons</taxon>
        <taxon>Gunneridae</taxon>
        <taxon>Pentapetalae</taxon>
        <taxon>rosids</taxon>
        <taxon>fabids</taxon>
        <taxon>Malpighiales</taxon>
        <taxon>Passifloraceae</taxon>
        <taxon>Turnera</taxon>
    </lineage>
</organism>
<keyword evidence="3" id="KW-1185">Reference proteome</keyword>
<accession>A0A9Q0FJL9</accession>
<sequence length="274" mass="31327">MPHSLPCYLQIPKCLCREPSSCIRKFARLHCYRTCQKVSDRRGYAVKCSSTTTSTSPPGAAQQVCTESRRSYEDKREDFEYLVEQFGWKVRRLAEDQHEIREVVKIQAEAFHTPMVLFDDMFFEFFKAEVLSGLLYKLKNSPPDRYACLVAEPAADSPTSQSKLVGIVDVTALRDRDVLQHLTGAEEYLYISGIAVSKSFRRQRIGSALLKACDVLSILWGFEYLALRAYEDDLGARQLYTNAGYKIVSSDPLWLSLMGRKRRVLMIKRLNLIG</sequence>
<dbReference type="CDD" id="cd04301">
    <property type="entry name" value="NAT_SF"/>
    <property type="match status" value="1"/>
</dbReference>
<reference evidence="2" key="2">
    <citation type="journal article" date="2023" name="Plants (Basel)">
        <title>Annotation of the Turnera subulata (Passifloraceae) Draft Genome Reveals the S-Locus Evolved after the Divergence of Turneroideae from Passifloroideae in a Stepwise Manner.</title>
        <authorList>
            <person name="Henning P.M."/>
            <person name="Roalson E.H."/>
            <person name="Mir W."/>
            <person name="McCubbin A.G."/>
            <person name="Shore J.S."/>
        </authorList>
    </citation>
    <scope>NUCLEOTIDE SEQUENCE</scope>
    <source>
        <strain evidence="2">F60SS</strain>
    </source>
</reference>
<evidence type="ECO:0000313" key="3">
    <source>
        <dbReference type="Proteomes" id="UP001141552"/>
    </source>
</evidence>
<dbReference type="Gene3D" id="3.40.630.30">
    <property type="match status" value="1"/>
</dbReference>
<evidence type="ECO:0000313" key="2">
    <source>
        <dbReference type="EMBL" id="KAJ4832628.1"/>
    </source>
</evidence>
<comment type="caution">
    <text evidence="2">The sequence shown here is derived from an EMBL/GenBank/DDBJ whole genome shotgun (WGS) entry which is preliminary data.</text>
</comment>
<dbReference type="GO" id="GO:0031415">
    <property type="term" value="C:NatA complex"/>
    <property type="evidence" value="ECO:0007669"/>
    <property type="project" value="TreeGrafter"/>
</dbReference>
<dbReference type="PANTHER" id="PTHR42919">
    <property type="entry name" value="N-ALPHA-ACETYLTRANSFERASE"/>
    <property type="match status" value="1"/>
</dbReference>
<dbReference type="GO" id="GO:0007064">
    <property type="term" value="P:mitotic sister chromatid cohesion"/>
    <property type="evidence" value="ECO:0007669"/>
    <property type="project" value="TreeGrafter"/>
</dbReference>
<dbReference type="PANTHER" id="PTHR42919:SF20">
    <property type="entry name" value="GCN5-RELATED N-ACETYLTRANSFERASE 10, CHLOROPLASTIC"/>
    <property type="match status" value="1"/>
</dbReference>
<dbReference type="SUPFAM" id="SSF55729">
    <property type="entry name" value="Acyl-CoA N-acyltransferases (Nat)"/>
    <property type="match status" value="1"/>
</dbReference>
<protein>
    <recommendedName>
        <fullName evidence="1">N-acetyltransferase domain-containing protein</fullName>
    </recommendedName>
</protein>
<dbReference type="EMBL" id="JAKUCV010005112">
    <property type="protein sequence ID" value="KAJ4832628.1"/>
    <property type="molecule type" value="Genomic_DNA"/>
</dbReference>